<dbReference type="EMBL" id="JACRDE010000026">
    <property type="protein sequence ID" value="MBI5248009.1"/>
    <property type="molecule type" value="Genomic_DNA"/>
</dbReference>
<feature type="transmembrane region" description="Helical" evidence="1">
    <location>
        <begin position="21"/>
        <end position="40"/>
    </location>
</feature>
<organism evidence="2 3">
    <name type="scientific">Desulfomonile tiedjei</name>
    <dbReference type="NCBI Taxonomy" id="2358"/>
    <lineage>
        <taxon>Bacteria</taxon>
        <taxon>Pseudomonadati</taxon>
        <taxon>Thermodesulfobacteriota</taxon>
        <taxon>Desulfomonilia</taxon>
        <taxon>Desulfomonilales</taxon>
        <taxon>Desulfomonilaceae</taxon>
        <taxon>Desulfomonile</taxon>
    </lineage>
</organism>
<evidence type="ECO:0000313" key="2">
    <source>
        <dbReference type="EMBL" id="MBI5248009.1"/>
    </source>
</evidence>
<accession>A0A9D6Z1S3</accession>
<dbReference type="AlphaFoldDB" id="A0A9D6Z1S3"/>
<reference evidence="2" key="1">
    <citation type="submission" date="2020-07" db="EMBL/GenBank/DDBJ databases">
        <title>Huge and variable diversity of episymbiotic CPR bacteria and DPANN archaea in groundwater ecosystems.</title>
        <authorList>
            <person name="He C.Y."/>
            <person name="Keren R."/>
            <person name="Whittaker M."/>
            <person name="Farag I.F."/>
            <person name="Doudna J."/>
            <person name="Cate J.H.D."/>
            <person name="Banfield J.F."/>
        </authorList>
    </citation>
    <scope>NUCLEOTIDE SEQUENCE</scope>
    <source>
        <strain evidence="2">NC_groundwater_1664_Pr3_B-0.1um_52_9</strain>
    </source>
</reference>
<evidence type="ECO:0000256" key="1">
    <source>
        <dbReference type="SAM" id="Phobius"/>
    </source>
</evidence>
<sequence>MEIALLYEKDIDHQERIPEMITVVAAVGLGASVPFLVSLLELNPWYSLPAAAASATMVTQLIGESAIGFYSNGGKSATSEGASVPDDLAIGL</sequence>
<keyword evidence="1" id="KW-0472">Membrane</keyword>
<keyword evidence="1" id="KW-1133">Transmembrane helix</keyword>
<keyword evidence="1" id="KW-0812">Transmembrane</keyword>
<protein>
    <submittedName>
        <fullName evidence="2">Uncharacterized protein</fullName>
    </submittedName>
</protein>
<name>A0A9D6Z1S3_9BACT</name>
<evidence type="ECO:0000313" key="3">
    <source>
        <dbReference type="Proteomes" id="UP000807825"/>
    </source>
</evidence>
<proteinExistence type="predicted"/>
<comment type="caution">
    <text evidence="2">The sequence shown here is derived from an EMBL/GenBank/DDBJ whole genome shotgun (WGS) entry which is preliminary data.</text>
</comment>
<dbReference type="Proteomes" id="UP000807825">
    <property type="component" value="Unassembled WGS sequence"/>
</dbReference>
<gene>
    <name evidence="2" type="ORF">HY912_00820</name>
</gene>